<proteinExistence type="predicted"/>
<protein>
    <submittedName>
        <fullName evidence="1">Uncharacterized protein</fullName>
    </submittedName>
</protein>
<name>A0ABP7P248_9BACT</name>
<organism evidence="1 2">
    <name type="scientific">Hymenobacter antarcticus</name>
    <dbReference type="NCBI Taxonomy" id="486270"/>
    <lineage>
        <taxon>Bacteria</taxon>
        <taxon>Pseudomonadati</taxon>
        <taxon>Bacteroidota</taxon>
        <taxon>Cytophagia</taxon>
        <taxon>Cytophagales</taxon>
        <taxon>Hymenobacteraceae</taxon>
        <taxon>Hymenobacter</taxon>
    </lineage>
</organism>
<dbReference type="RefSeq" id="WP_345120016.1">
    <property type="nucleotide sequence ID" value="NZ_BAABDI010000001.1"/>
</dbReference>
<evidence type="ECO:0000313" key="2">
    <source>
        <dbReference type="Proteomes" id="UP001501556"/>
    </source>
</evidence>
<dbReference type="EMBL" id="BAABDI010000001">
    <property type="protein sequence ID" value="GAA3958379.1"/>
    <property type="molecule type" value="Genomic_DNA"/>
</dbReference>
<evidence type="ECO:0000313" key="1">
    <source>
        <dbReference type="EMBL" id="GAA3958379.1"/>
    </source>
</evidence>
<sequence>MTDAADFFAQEQSLLEPAQVTYIVQVGERVVVVENVPAQVNKLTGEQLFSAETTEQLLKIAQGLVNKPVRYAETPVYSFAA</sequence>
<keyword evidence="2" id="KW-1185">Reference proteome</keyword>
<accession>A0ABP7P248</accession>
<reference evidence="2" key="1">
    <citation type="journal article" date="2019" name="Int. J. Syst. Evol. Microbiol.">
        <title>The Global Catalogue of Microorganisms (GCM) 10K type strain sequencing project: providing services to taxonomists for standard genome sequencing and annotation.</title>
        <authorList>
            <consortium name="The Broad Institute Genomics Platform"/>
            <consortium name="The Broad Institute Genome Sequencing Center for Infectious Disease"/>
            <person name="Wu L."/>
            <person name="Ma J."/>
        </authorList>
    </citation>
    <scope>NUCLEOTIDE SEQUENCE [LARGE SCALE GENOMIC DNA]</scope>
    <source>
        <strain evidence="2">JCM 17217</strain>
    </source>
</reference>
<comment type="caution">
    <text evidence="1">The sequence shown here is derived from an EMBL/GenBank/DDBJ whole genome shotgun (WGS) entry which is preliminary data.</text>
</comment>
<dbReference type="Proteomes" id="UP001501556">
    <property type="component" value="Unassembled WGS sequence"/>
</dbReference>
<gene>
    <name evidence="1" type="ORF">GCM10022407_02070</name>
</gene>